<comment type="caution">
    <text evidence="1">The sequence shown here is derived from an EMBL/GenBank/DDBJ whole genome shotgun (WGS) entry which is preliminary data.</text>
</comment>
<protein>
    <submittedName>
        <fullName evidence="1">Uncharacterized protein</fullName>
    </submittedName>
</protein>
<keyword evidence="2" id="KW-1185">Reference proteome</keyword>
<evidence type="ECO:0000313" key="2">
    <source>
        <dbReference type="Proteomes" id="UP000188268"/>
    </source>
</evidence>
<dbReference type="Gramene" id="OMP07058">
    <property type="protein sequence ID" value="OMP07058"/>
    <property type="gene ID" value="CCACVL1_01385"/>
</dbReference>
<dbReference type="AlphaFoldDB" id="A0A1R3KJ76"/>
<organism evidence="1 2">
    <name type="scientific">Corchorus capsularis</name>
    <name type="common">Jute</name>
    <dbReference type="NCBI Taxonomy" id="210143"/>
    <lineage>
        <taxon>Eukaryota</taxon>
        <taxon>Viridiplantae</taxon>
        <taxon>Streptophyta</taxon>
        <taxon>Embryophyta</taxon>
        <taxon>Tracheophyta</taxon>
        <taxon>Spermatophyta</taxon>
        <taxon>Magnoliopsida</taxon>
        <taxon>eudicotyledons</taxon>
        <taxon>Gunneridae</taxon>
        <taxon>Pentapetalae</taxon>
        <taxon>rosids</taxon>
        <taxon>malvids</taxon>
        <taxon>Malvales</taxon>
        <taxon>Malvaceae</taxon>
        <taxon>Grewioideae</taxon>
        <taxon>Apeibeae</taxon>
        <taxon>Corchorus</taxon>
    </lineage>
</organism>
<evidence type="ECO:0000313" key="1">
    <source>
        <dbReference type="EMBL" id="OMP07058.1"/>
    </source>
</evidence>
<name>A0A1R3KJ76_COCAP</name>
<proteinExistence type="predicted"/>
<sequence length="21" mass="2797">MYRKIQYFYYSTNHQEKQIQQ</sequence>
<accession>A0A1R3KJ76</accession>
<dbReference type="EMBL" id="AWWV01004682">
    <property type="protein sequence ID" value="OMP07058.1"/>
    <property type="molecule type" value="Genomic_DNA"/>
</dbReference>
<reference evidence="1 2" key="1">
    <citation type="submission" date="2013-09" db="EMBL/GenBank/DDBJ databases">
        <title>Corchorus capsularis genome sequencing.</title>
        <authorList>
            <person name="Alam M."/>
            <person name="Haque M.S."/>
            <person name="Islam M.S."/>
            <person name="Emdad E.M."/>
            <person name="Islam M.M."/>
            <person name="Ahmed B."/>
            <person name="Halim A."/>
            <person name="Hossen Q.M.M."/>
            <person name="Hossain M.Z."/>
            <person name="Ahmed R."/>
            <person name="Khan M.M."/>
            <person name="Islam R."/>
            <person name="Rashid M.M."/>
            <person name="Khan S.A."/>
            <person name="Rahman M.S."/>
            <person name="Alam M."/>
        </authorList>
    </citation>
    <scope>NUCLEOTIDE SEQUENCE [LARGE SCALE GENOMIC DNA]</scope>
    <source>
        <strain evidence="2">cv. CVL-1</strain>
        <tissue evidence="1">Whole seedling</tissue>
    </source>
</reference>
<gene>
    <name evidence="1" type="ORF">CCACVL1_01385</name>
</gene>
<feature type="non-terminal residue" evidence="1">
    <location>
        <position position="21"/>
    </location>
</feature>
<dbReference type="Proteomes" id="UP000188268">
    <property type="component" value="Unassembled WGS sequence"/>
</dbReference>